<dbReference type="InterPro" id="IPR036188">
    <property type="entry name" value="FAD/NAD-bd_sf"/>
</dbReference>
<sequence>MTLSPEITQLHASAYRDPAQLPPGAVLVVGTGSSGCQIAEELHRSNRRVYLSVGRHQRVRRRYRGRDIMFWLVATGRFDRTLDSFPGRVMPPPVVITGVDGGHDIDLRRFAGDGMVLLGRVTEGAGSTLAFRDDVNEVLALADRSAADFDAAVEAYVRDARDDEFEEADLEPSVPMRLRDFRTPSSLDLKDAGVASVIWCTGYAFDLDWVRLPIFDDRGTPVQQRGVTSAPGLYFLGLHWMHTFKSGTLFGVGDDAAYLAQHIAQTAAS</sequence>
<dbReference type="GO" id="GO:0050660">
    <property type="term" value="F:flavin adenine dinucleotide binding"/>
    <property type="evidence" value="ECO:0007669"/>
    <property type="project" value="InterPro"/>
</dbReference>
<dbReference type="SUPFAM" id="SSF51905">
    <property type="entry name" value="FAD/NAD(P)-binding domain"/>
    <property type="match status" value="2"/>
</dbReference>
<protein>
    <recommendedName>
        <fullName evidence="7">FAD-dependent oxidoreductase</fullName>
    </recommendedName>
</protein>
<dbReference type="Gene3D" id="3.50.50.60">
    <property type="entry name" value="FAD/NAD(P)-binding domain"/>
    <property type="match status" value="2"/>
</dbReference>
<evidence type="ECO:0000256" key="4">
    <source>
        <dbReference type="ARBA" id="ARBA00023002"/>
    </source>
</evidence>
<dbReference type="EMBL" id="AP025523">
    <property type="protein sequence ID" value="BDE06631.1"/>
    <property type="molecule type" value="Genomic_DNA"/>
</dbReference>
<dbReference type="GO" id="GO:0050661">
    <property type="term" value="F:NADP binding"/>
    <property type="evidence" value="ECO:0007669"/>
    <property type="project" value="InterPro"/>
</dbReference>
<evidence type="ECO:0000256" key="2">
    <source>
        <dbReference type="ARBA" id="ARBA00022630"/>
    </source>
</evidence>
<evidence type="ECO:0000313" key="6">
    <source>
        <dbReference type="Proteomes" id="UP001317532"/>
    </source>
</evidence>
<keyword evidence="2" id="KW-0285">Flavoprotein</keyword>
<name>A0AAN1XWE6_UNVUL</name>
<dbReference type="Proteomes" id="UP001317532">
    <property type="component" value="Chromosome"/>
</dbReference>
<keyword evidence="6" id="KW-1185">Reference proteome</keyword>
<dbReference type="Pfam" id="PF00743">
    <property type="entry name" value="FMO-like"/>
    <property type="match status" value="1"/>
</dbReference>
<evidence type="ECO:0000256" key="3">
    <source>
        <dbReference type="ARBA" id="ARBA00022827"/>
    </source>
</evidence>
<comment type="similarity">
    <text evidence="1">Belongs to the FAD-binding monooxygenase family.</text>
</comment>
<dbReference type="AlphaFoldDB" id="A0AAN1XWE6"/>
<keyword evidence="3" id="KW-0274">FAD</keyword>
<evidence type="ECO:0008006" key="7">
    <source>
        <dbReference type="Google" id="ProtNLM"/>
    </source>
</evidence>
<dbReference type="GO" id="GO:0004499">
    <property type="term" value="F:N,N-dimethylaniline monooxygenase activity"/>
    <property type="evidence" value="ECO:0007669"/>
    <property type="project" value="InterPro"/>
</dbReference>
<gene>
    <name evidence="5" type="ORF">WPS_19070</name>
</gene>
<proteinExistence type="inferred from homology"/>
<dbReference type="KEGG" id="vab:WPS_19070"/>
<accession>A0AAN1XWE6</accession>
<keyword evidence="4" id="KW-0560">Oxidoreductase</keyword>
<dbReference type="InterPro" id="IPR020946">
    <property type="entry name" value="Flavin_mOase-like"/>
</dbReference>
<evidence type="ECO:0000256" key="1">
    <source>
        <dbReference type="ARBA" id="ARBA00010139"/>
    </source>
</evidence>
<reference evidence="5 6" key="1">
    <citation type="journal article" date="2022" name="ISME Commun">
        <title>Vulcanimicrobium alpinus gen. nov. sp. nov., the first cultivated representative of the candidate phylum 'Eremiobacterota', is a metabolically versatile aerobic anoxygenic phototroph.</title>
        <authorList>
            <person name="Yabe S."/>
            <person name="Muto K."/>
            <person name="Abe K."/>
            <person name="Yokota A."/>
            <person name="Staudigel H."/>
            <person name="Tebo B.M."/>
        </authorList>
    </citation>
    <scope>NUCLEOTIDE SEQUENCE [LARGE SCALE GENOMIC DNA]</scope>
    <source>
        <strain evidence="5 6">WC8-2</strain>
    </source>
</reference>
<evidence type="ECO:0000313" key="5">
    <source>
        <dbReference type="EMBL" id="BDE06631.1"/>
    </source>
</evidence>
<organism evidence="5 6">
    <name type="scientific">Vulcanimicrobium alpinum</name>
    <dbReference type="NCBI Taxonomy" id="3016050"/>
    <lineage>
        <taxon>Bacteria</taxon>
        <taxon>Bacillati</taxon>
        <taxon>Vulcanimicrobiota</taxon>
        <taxon>Vulcanimicrobiia</taxon>
        <taxon>Vulcanimicrobiales</taxon>
        <taxon>Vulcanimicrobiaceae</taxon>
        <taxon>Vulcanimicrobium</taxon>
    </lineage>
</organism>